<dbReference type="Gene3D" id="3.90.780.10">
    <property type="entry name" value="5'-Nucleotidase, C-terminal domain"/>
    <property type="match status" value="1"/>
</dbReference>
<dbReference type="PRINTS" id="PR01607">
    <property type="entry name" value="APYRASEFAMLY"/>
</dbReference>
<protein>
    <submittedName>
        <fullName evidence="5">Bifunctional metallophosphatase/5'-nucleotidase</fullName>
    </submittedName>
</protein>
<dbReference type="Pfam" id="PF02872">
    <property type="entry name" value="5_nucleotid_C"/>
    <property type="match status" value="1"/>
</dbReference>
<evidence type="ECO:0000256" key="2">
    <source>
        <dbReference type="RuleBase" id="RU362119"/>
    </source>
</evidence>
<dbReference type="InterPro" id="IPR004843">
    <property type="entry name" value="Calcineurin-like_PHP"/>
</dbReference>
<dbReference type="Proteomes" id="UP001526143">
    <property type="component" value="Unassembled WGS sequence"/>
</dbReference>
<evidence type="ECO:0000313" key="5">
    <source>
        <dbReference type="EMBL" id="MCV3212001.1"/>
    </source>
</evidence>
<dbReference type="RefSeq" id="WP_263743520.1">
    <property type="nucleotide sequence ID" value="NZ_JAOWRF010000003.1"/>
</dbReference>
<dbReference type="InterPro" id="IPR008334">
    <property type="entry name" value="5'-Nucleotdase_C"/>
</dbReference>
<dbReference type="SUPFAM" id="SSF56300">
    <property type="entry name" value="Metallo-dependent phosphatases"/>
    <property type="match status" value="1"/>
</dbReference>
<name>A0ABT3ASA2_9CYAN</name>
<feature type="domain" description="Calcineurin-like phosphoesterase" evidence="3">
    <location>
        <begin position="11"/>
        <end position="223"/>
    </location>
</feature>
<dbReference type="CDD" id="cd00845">
    <property type="entry name" value="MPP_UshA_N_like"/>
    <property type="match status" value="1"/>
</dbReference>
<organism evidence="5 6">
    <name type="scientific">Plectonema radiosum NIES-515</name>
    <dbReference type="NCBI Taxonomy" id="2986073"/>
    <lineage>
        <taxon>Bacteria</taxon>
        <taxon>Bacillati</taxon>
        <taxon>Cyanobacteriota</taxon>
        <taxon>Cyanophyceae</taxon>
        <taxon>Oscillatoriophycideae</taxon>
        <taxon>Oscillatoriales</taxon>
        <taxon>Microcoleaceae</taxon>
        <taxon>Plectonema</taxon>
    </lineage>
</organism>
<dbReference type="SUPFAM" id="SSF55816">
    <property type="entry name" value="5'-nucleotidase (syn. UDP-sugar hydrolase), C-terminal domain"/>
    <property type="match status" value="1"/>
</dbReference>
<dbReference type="Pfam" id="PF00149">
    <property type="entry name" value="Metallophos"/>
    <property type="match status" value="1"/>
</dbReference>
<gene>
    <name evidence="5" type="ORF">OGM63_00425</name>
</gene>
<accession>A0ABT3ASA2</accession>
<comment type="similarity">
    <text evidence="2">Belongs to the 5'-nucleotidase family.</text>
</comment>
<evidence type="ECO:0000259" key="4">
    <source>
        <dbReference type="Pfam" id="PF02872"/>
    </source>
</evidence>
<keyword evidence="6" id="KW-1185">Reference proteome</keyword>
<dbReference type="PANTHER" id="PTHR11575:SF24">
    <property type="entry name" value="5'-NUCLEOTIDASE"/>
    <property type="match status" value="1"/>
</dbReference>
<dbReference type="PANTHER" id="PTHR11575">
    <property type="entry name" value="5'-NUCLEOTIDASE-RELATED"/>
    <property type="match status" value="1"/>
</dbReference>
<evidence type="ECO:0000313" key="6">
    <source>
        <dbReference type="Proteomes" id="UP001526143"/>
    </source>
</evidence>
<feature type="domain" description="5'-Nucleotidase C-terminal" evidence="4">
    <location>
        <begin position="313"/>
        <end position="439"/>
    </location>
</feature>
<dbReference type="EMBL" id="JAOWRF010000003">
    <property type="protein sequence ID" value="MCV3212001.1"/>
    <property type="molecule type" value="Genomic_DNA"/>
</dbReference>
<keyword evidence="2" id="KW-0378">Hydrolase</keyword>
<dbReference type="InterPro" id="IPR036907">
    <property type="entry name" value="5'-Nucleotdase_C_sf"/>
</dbReference>
<sequence>MMTTERFKKITILHSNDMHGDFLAESKGAEGHLIGGLSLLSGYLNKVRSEEKNTLFVISGDMVQGSMIDTEYKGISTIEIMNYLAPDVVTLGNHELDYGFPHLLLLEKMATFPIVNANLYIKKYNKRLMNPYIILNVDGFDIMFIGIVTEEILNSLKLDKSIGTFVSLEDAAAEVGKICDTYKNDDIDLTILMTHIGFEEDKKLAAMLDPIWGVDMIIGGHSHTILEQPAQVNNILITQAGVGTDQIGRFDITVDDDTNSIVEWKWQLIPVDNNLAQPDVELEKFINTFKEEVDRKYNRLICRLTRKLTHPWREIETELGNLMTDILAQSVMSDVVFLGSSSIRGTELGPLVTLSDLKKIYPYDGPVYRVRVTGEQLTKIFSHIMRAENRNPDNSQCFQISKGIQAVYNDAERKLESLTINGKPVEAHNEYTICLQEYHYKNSVKSLGIITEDLTKLAQPKVVATSVQNVLEEYFTSNQLLNSYIEGRLIYK</sequence>
<dbReference type="InterPro" id="IPR029052">
    <property type="entry name" value="Metallo-depent_PP-like"/>
</dbReference>
<reference evidence="5 6" key="1">
    <citation type="submission" date="2022-10" db="EMBL/GenBank/DDBJ databases">
        <title>Identification of biosynthetic pathway for the production of the potent trypsin inhibitor radiosumin.</title>
        <authorList>
            <person name="Fewer D.P."/>
            <person name="Delbaje E."/>
            <person name="Ouyang X."/>
            <person name="Agostino P.D."/>
            <person name="Wahlsten M."/>
            <person name="Jokela J."/>
            <person name="Permi P."/>
            <person name="Haapaniemi E."/>
            <person name="Koistinen H."/>
        </authorList>
    </citation>
    <scope>NUCLEOTIDE SEQUENCE [LARGE SCALE GENOMIC DNA]</scope>
    <source>
        <strain evidence="5 6">NIES-515</strain>
    </source>
</reference>
<dbReference type="InterPro" id="IPR006179">
    <property type="entry name" value="5_nucleotidase/apyrase"/>
</dbReference>
<proteinExistence type="inferred from homology"/>
<comment type="caution">
    <text evidence="5">The sequence shown here is derived from an EMBL/GenBank/DDBJ whole genome shotgun (WGS) entry which is preliminary data.</text>
</comment>
<evidence type="ECO:0000259" key="3">
    <source>
        <dbReference type="Pfam" id="PF00149"/>
    </source>
</evidence>
<evidence type="ECO:0000256" key="1">
    <source>
        <dbReference type="ARBA" id="ARBA00022729"/>
    </source>
</evidence>
<keyword evidence="2" id="KW-0547">Nucleotide-binding</keyword>
<keyword evidence="1" id="KW-0732">Signal</keyword>
<dbReference type="Gene3D" id="3.60.21.10">
    <property type="match status" value="1"/>
</dbReference>